<reference evidence="1" key="1">
    <citation type="submission" date="2020-02" db="EMBL/GenBank/DDBJ databases">
        <authorList>
            <person name="Meier V. D."/>
        </authorList>
    </citation>
    <scope>NUCLEOTIDE SEQUENCE</scope>
    <source>
        <strain evidence="1">AVDCRST_MAG22</strain>
    </source>
</reference>
<dbReference type="SUPFAM" id="SSF82784">
    <property type="entry name" value="OsmC-like"/>
    <property type="match status" value="1"/>
</dbReference>
<proteinExistence type="predicted"/>
<name>A0A6J4PFK8_9ACTN</name>
<dbReference type="EMBL" id="CADCUV010000081">
    <property type="protein sequence ID" value="CAA9413164.1"/>
    <property type="molecule type" value="Genomic_DNA"/>
</dbReference>
<evidence type="ECO:0008006" key="2">
    <source>
        <dbReference type="Google" id="ProtNLM"/>
    </source>
</evidence>
<sequence>MGEVEADGKVLVIRRIKQTFHLAVPEEERETVERVLSVYADSCPVARSIKGSIEISSEVDFVPT</sequence>
<organism evidence="1">
    <name type="scientific">uncultured Rubrobacteraceae bacterium</name>
    <dbReference type="NCBI Taxonomy" id="349277"/>
    <lineage>
        <taxon>Bacteria</taxon>
        <taxon>Bacillati</taxon>
        <taxon>Actinomycetota</taxon>
        <taxon>Rubrobacteria</taxon>
        <taxon>Rubrobacterales</taxon>
        <taxon>Rubrobacteraceae</taxon>
        <taxon>environmental samples</taxon>
    </lineage>
</organism>
<dbReference type="InterPro" id="IPR036102">
    <property type="entry name" value="OsmC/Ohrsf"/>
</dbReference>
<protein>
    <recommendedName>
        <fullName evidence="2">OsmC-like protein</fullName>
    </recommendedName>
</protein>
<dbReference type="InterPro" id="IPR015946">
    <property type="entry name" value="KH_dom-like_a/b"/>
</dbReference>
<evidence type="ECO:0000313" key="1">
    <source>
        <dbReference type="EMBL" id="CAA9413164.1"/>
    </source>
</evidence>
<dbReference type="AlphaFoldDB" id="A0A6J4PFK8"/>
<accession>A0A6J4PFK8</accession>
<dbReference type="Gene3D" id="3.30.300.20">
    <property type="match status" value="1"/>
</dbReference>
<gene>
    <name evidence="1" type="ORF">AVDCRST_MAG22-2031</name>
</gene>